<name>A0A330M7I4_9GAMM</name>
<protein>
    <submittedName>
        <fullName evidence="1">Lipase</fullName>
    </submittedName>
</protein>
<organism evidence="1 2">
    <name type="scientific">Shewanella benthica</name>
    <dbReference type="NCBI Taxonomy" id="43661"/>
    <lineage>
        <taxon>Bacteria</taxon>
        <taxon>Pseudomonadati</taxon>
        <taxon>Pseudomonadota</taxon>
        <taxon>Gammaproteobacteria</taxon>
        <taxon>Alteromonadales</taxon>
        <taxon>Shewanellaceae</taxon>
        <taxon>Shewanella</taxon>
    </lineage>
</organism>
<reference evidence="2" key="1">
    <citation type="submission" date="2018-06" db="EMBL/GenBank/DDBJ databases">
        <authorList>
            <person name="Cea G.-C."/>
            <person name="William W."/>
        </authorList>
    </citation>
    <scope>NUCLEOTIDE SEQUENCE [LARGE SCALE GENOMIC DNA]</scope>
    <source>
        <strain evidence="2">DB21MT-2</strain>
    </source>
</reference>
<sequence>MLHVKSILIVLITVPQKNIFLSSATLYSELAETYDVMLIGEALTDLLKIRSMKFDTIHLNDAGYLTFGR</sequence>
<dbReference type="Proteomes" id="UP000250123">
    <property type="component" value="Chromosome SHEWBE"/>
</dbReference>
<evidence type="ECO:0000313" key="2">
    <source>
        <dbReference type="Proteomes" id="UP000250123"/>
    </source>
</evidence>
<proteinExistence type="predicted"/>
<accession>A0A330M7I4</accession>
<dbReference type="KEGG" id="sbk:SHEWBE_4102"/>
<dbReference type="RefSeq" id="WP_231926348.1">
    <property type="nucleotide sequence ID" value="NZ_LS483452.1"/>
</dbReference>
<dbReference type="AlphaFoldDB" id="A0A330M7I4"/>
<evidence type="ECO:0000313" key="1">
    <source>
        <dbReference type="EMBL" id="SQH78062.1"/>
    </source>
</evidence>
<dbReference type="EMBL" id="LS483452">
    <property type="protein sequence ID" value="SQH78062.1"/>
    <property type="molecule type" value="Genomic_DNA"/>
</dbReference>
<gene>
    <name evidence="1" type="ORF">SHEWBE_4102</name>
</gene>